<evidence type="ECO:0000313" key="3">
    <source>
        <dbReference type="Proteomes" id="UP000798488"/>
    </source>
</evidence>
<dbReference type="GO" id="GO:0006260">
    <property type="term" value="P:DNA replication"/>
    <property type="evidence" value="ECO:0007669"/>
    <property type="project" value="TreeGrafter"/>
</dbReference>
<dbReference type="GO" id="GO:0005524">
    <property type="term" value="F:ATP binding"/>
    <property type="evidence" value="ECO:0007669"/>
    <property type="project" value="InterPro"/>
</dbReference>
<dbReference type="PANTHER" id="PTHR30050">
    <property type="entry name" value="CHROMOSOMAL REPLICATION INITIATOR PROTEIN DNAA"/>
    <property type="match status" value="1"/>
</dbReference>
<dbReference type="AlphaFoldDB" id="A0A9D2WSK3"/>
<keyword evidence="3" id="KW-1185">Reference proteome</keyword>
<accession>A0A9D2WSK3</accession>
<organism evidence="2 3">
    <name type="scientific">Sporotomaculum syntrophicum</name>
    <dbReference type="NCBI Taxonomy" id="182264"/>
    <lineage>
        <taxon>Bacteria</taxon>
        <taxon>Bacillati</taxon>
        <taxon>Bacillota</taxon>
        <taxon>Clostridia</taxon>
        <taxon>Eubacteriales</taxon>
        <taxon>Desulfallaceae</taxon>
        <taxon>Sporotomaculum</taxon>
    </lineage>
</organism>
<name>A0A9D2WSK3_9FIRM</name>
<evidence type="ECO:0000313" key="2">
    <source>
        <dbReference type="EMBL" id="KAF1086161.1"/>
    </source>
</evidence>
<feature type="domain" description="IstB-like ATP-binding" evidence="1">
    <location>
        <begin position="16"/>
        <end position="205"/>
    </location>
</feature>
<dbReference type="PANTHER" id="PTHR30050:SF10">
    <property type="entry name" value="PHAGE-LIKE ELEMENT PBSX PROTEIN XKDC"/>
    <property type="match status" value="1"/>
</dbReference>
<reference evidence="2" key="1">
    <citation type="submission" date="2016-02" db="EMBL/GenBank/DDBJ databases">
        <title>Draft Genome Sequence of Sporotomaculum syntrophicum Strain FB, a Syntrophic Benzoate Degrader.</title>
        <authorList>
            <person name="Nobu M.K."/>
            <person name="Narihiro T."/>
            <person name="Qiu Y.-L."/>
            <person name="Ohashi A."/>
            <person name="Liu W.-T."/>
            <person name="Yuji S."/>
        </authorList>
    </citation>
    <scope>NUCLEOTIDE SEQUENCE</scope>
    <source>
        <strain evidence="2">FB</strain>
    </source>
</reference>
<comment type="caution">
    <text evidence="2">The sequence shown here is derived from an EMBL/GenBank/DDBJ whole genome shotgun (WGS) entry which is preliminary data.</text>
</comment>
<dbReference type="Gene3D" id="3.40.50.300">
    <property type="entry name" value="P-loop containing nucleotide triphosphate hydrolases"/>
    <property type="match status" value="1"/>
</dbReference>
<evidence type="ECO:0000259" key="1">
    <source>
        <dbReference type="Pfam" id="PF01695"/>
    </source>
</evidence>
<dbReference type="SUPFAM" id="SSF52540">
    <property type="entry name" value="P-loop containing nucleoside triphosphate hydrolases"/>
    <property type="match status" value="1"/>
</dbReference>
<dbReference type="InterPro" id="IPR002611">
    <property type="entry name" value="IstB_ATP-bd"/>
</dbReference>
<sequence>MVDIEKNCAAPCSCQADRRRERLFKNSKITPGFKSKTFDNFCSQNRPVVIKKMLQSAWHYAANFKLLQENNWLVLLGEPGCGKTHLSCAVANQLLEKGISVLYFPHVQGMNELKDTLRAGEESLEARLWDMRKVHLLVWDDLFKARREPTPWTVEIVFDILNYRYLNMLPTIISSELTPQNLLSIDAAIGSRIMERGRGHTMVVSGIEYNYRIL</sequence>
<dbReference type="InterPro" id="IPR027417">
    <property type="entry name" value="P-loop_NTPase"/>
</dbReference>
<dbReference type="Proteomes" id="UP000798488">
    <property type="component" value="Unassembled WGS sequence"/>
</dbReference>
<dbReference type="Pfam" id="PF01695">
    <property type="entry name" value="IstB_IS21"/>
    <property type="match status" value="1"/>
</dbReference>
<gene>
    <name evidence="2" type="primary">dnaC_2</name>
    <name evidence="2" type="ORF">SPSYN_00902</name>
</gene>
<proteinExistence type="predicted"/>
<protein>
    <submittedName>
        <fullName evidence="2">DNA replication protein DnaC</fullName>
    </submittedName>
</protein>
<dbReference type="NCBIfam" id="NF005378">
    <property type="entry name" value="PRK06921.1"/>
    <property type="match status" value="1"/>
</dbReference>
<dbReference type="EMBL" id="LSRS01000002">
    <property type="protein sequence ID" value="KAF1086161.1"/>
    <property type="molecule type" value="Genomic_DNA"/>
</dbReference>
<dbReference type="CDD" id="cd00009">
    <property type="entry name" value="AAA"/>
    <property type="match status" value="1"/>
</dbReference>